<comment type="caution">
    <text evidence="2">The sequence shown here is derived from an EMBL/GenBank/DDBJ whole genome shotgun (WGS) entry which is preliminary data.</text>
</comment>
<dbReference type="AlphaFoldDB" id="A0A7C8MCR2"/>
<feature type="coiled-coil region" evidence="1">
    <location>
        <begin position="26"/>
        <end position="53"/>
    </location>
</feature>
<name>A0A7C8MCR2_9PLEO</name>
<feature type="non-terminal residue" evidence="2">
    <location>
        <position position="1"/>
    </location>
</feature>
<dbReference type="OrthoDB" id="3787958at2759"/>
<gene>
    <name evidence="2" type="ORF">BDV95DRAFT_460307</name>
</gene>
<feature type="non-terminal residue" evidence="2">
    <location>
        <position position="96"/>
    </location>
</feature>
<accession>A0A7C8MCR2</accession>
<proteinExistence type="predicted"/>
<sequence length="96" mass="10422">AAASAIQLADVALRASREAYAFLAAVKDAGNDIRRLRDTLRDVESNVRSLRNYVSAFSKSQNAKEESEVLPVTITGALSGFHDDILALKRILPPKP</sequence>
<keyword evidence="3" id="KW-1185">Reference proteome</keyword>
<evidence type="ECO:0000256" key="1">
    <source>
        <dbReference type="SAM" id="Coils"/>
    </source>
</evidence>
<dbReference type="Proteomes" id="UP000481861">
    <property type="component" value="Unassembled WGS sequence"/>
</dbReference>
<keyword evidence="1" id="KW-0175">Coiled coil</keyword>
<reference evidence="2 3" key="1">
    <citation type="submission" date="2020-01" db="EMBL/GenBank/DDBJ databases">
        <authorList>
            <consortium name="DOE Joint Genome Institute"/>
            <person name="Haridas S."/>
            <person name="Albert R."/>
            <person name="Binder M."/>
            <person name="Bloem J."/>
            <person name="Labutti K."/>
            <person name="Salamov A."/>
            <person name="Andreopoulos B."/>
            <person name="Baker S.E."/>
            <person name="Barry K."/>
            <person name="Bills G."/>
            <person name="Bluhm B.H."/>
            <person name="Cannon C."/>
            <person name="Castanera R."/>
            <person name="Culley D.E."/>
            <person name="Daum C."/>
            <person name="Ezra D."/>
            <person name="Gonzalez J.B."/>
            <person name="Henrissat B."/>
            <person name="Kuo A."/>
            <person name="Liang C."/>
            <person name="Lipzen A."/>
            <person name="Lutzoni F."/>
            <person name="Magnuson J."/>
            <person name="Mondo S."/>
            <person name="Nolan M."/>
            <person name="Ohm R."/>
            <person name="Pangilinan J."/>
            <person name="Park H.-J.H."/>
            <person name="Ramirez L."/>
            <person name="Alfaro M."/>
            <person name="Sun H."/>
            <person name="Tritt A."/>
            <person name="Yoshinaga Y."/>
            <person name="Zwiers L.-H.L."/>
            <person name="Turgeon B.G."/>
            <person name="Goodwin S.B."/>
            <person name="Spatafora J.W."/>
            <person name="Crous P.W."/>
            <person name="Grigoriev I.V."/>
        </authorList>
    </citation>
    <scope>NUCLEOTIDE SEQUENCE [LARGE SCALE GENOMIC DNA]</scope>
    <source>
        <strain evidence="2 3">CBS 611.86</strain>
    </source>
</reference>
<evidence type="ECO:0008006" key="4">
    <source>
        <dbReference type="Google" id="ProtNLM"/>
    </source>
</evidence>
<evidence type="ECO:0000313" key="3">
    <source>
        <dbReference type="Proteomes" id="UP000481861"/>
    </source>
</evidence>
<dbReference type="EMBL" id="JAADJZ010000005">
    <property type="protein sequence ID" value="KAF2875298.1"/>
    <property type="molecule type" value="Genomic_DNA"/>
</dbReference>
<organism evidence="2 3">
    <name type="scientific">Massariosphaeria phaeospora</name>
    <dbReference type="NCBI Taxonomy" id="100035"/>
    <lineage>
        <taxon>Eukaryota</taxon>
        <taxon>Fungi</taxon>
        <taxon>Dikarya</taxon>
        <taxon>Ascomycota</taxon>
        <taxon>Pezizomycotina</taxon>
        <taxon>Dothideomycetes</taxon>
        <taxon>Pleosporomycetidae</taxon>
        <taxon>Pleosporales</taxon>
        <taxon>Pleosporales incertae sedis</taxon>
        <taxon>Massariosphaeria</taxon>
    </lineage>
</organism>
<evidence type="ECO:0000313" key="2">
    <source>
        <dbReference type="EMBL" id="KAF2875298.1"/>
    </source>
</evidence>
<protein>
    <recommendedName>
        <fullName evidence="4">Fungal N-terminal domain-containing protein</fullName>
    </recommendedName>
</protein>